<dbReference type="SMART" id="SM00318">
    <property type="entry name" value="SNc"/>
    <property type="match status" value="1"/>
</dbReference>
<sequence length="208" mass="23356">MSGRRHTRRRGSRRIRLADLALTLLLLGGIALLVDRLQWLSSETLTGAVIVHDGDTLTLSGERIRLKGIDAPEYNQSCTRDGQNYACGREALRALQRLVVRAEVICEGYERDRYERLLARCMVDGEDIGRALVEAGWAMAYGDYDAVEAEARRGRRGIWAGGFDAPRDWRAAHQGEAPSQDDDLLGRLWEQIRQWFSGEGQGTQDEAL</sequence>
<name>A0ABU4AEN0_9HYPH</name>
<protein>
    <submittedName>
        <fullName evidence="2">Thermonuclease family protein</fullName>
    </submittedName>
</protein>
<evidence type="ECO:0000313" key="2">
    <source>
        <dbReference type="EMBL" id="MDV6224707.1"/>
    </source>
</evidence>
<dbReference type="Gene3D" id="2.40.50.90">
    <property type="match status" value="1"/>
</dbReference>
<dbReference type="InterPro" id="IPR035437">
    <property type="entry name" value="SNase_OB-fold_sf"/>
</dbReference>
<organism evidence="2 3">
    <name type="scientific">Nitratireductor aquimarinus</name>
    <dbReference type="NCBI Taxonomy" id="889300"/>
    <lineage>
        <taxon>Bacteria</taxon>
        <taxon>Pseudomonadati</taxon>
        <taxon>Pseudomonadota</taxon>
        <taxon>Alphaproteobacteria</taxon>
        <taxon>Hyphomicrobiales</taxon>
        <taxon>Phyllobacteriaceae</taxon>
        <taxon>Nitratireductor</taxon>
    </lineage>
</organism>
<reference evidence="2 3" key="1">
    <citation type="submission" date="2023-10" db="EMBL/GenBank/DDBJ databases">
        <authorList>
            <person name="Venkata Ramana C."/>
            <person name="Sasikala C."/>
            <person name="Dhurka M."/>
        </authorList>
    </citation>
    <scope>NUCLEOTIDE SEQUENCE [LARGE SCALE GENOMIC DNA]</scope>
    <source>
        <strain evidence="2 3">KCTC 32151</strain>
    </source>
</reference>
<evidence type="ECO:0000259" key="1">
    <source>
        <dbReference type="PROSITE" id="PS50830"/>
    </source>
</evidence>
<dbReference type="SUPFAM" id="SSF50199">
    <property type="entry name" value="Staphylococcal nuclease"/>
    <property type="match status" value="1"/>
</dbReference>
<gene>
    <name evidence="2" type="ORF">R2G56_00250</name>
</gene>
<dbReference type="RefSeq" id="WP_317560092.1">
    <property type="nucleotide sequence ID" value="NZ_JAWLIP010000001.1"/>
</dbReference>
<dbReference type="PROSITE" id="PS50830">
    <property type="entry name" value="TNASE_3"/>
    <property type="match status" value="1"/>
</dbReference>
<dbReference type="PANTHER" id="PTHR12302:SF26">
    <property type="entry name" value="BLR1266 PROTEIN"/>
    <property type="match status" value="1"/>
</dbReference>
<keyword evidence="3" id="KW-1185">Reference proteome</keyword>
<feature type="domain" description="TNase-like" evidence="1">
    <location>
        <begin position="51"/>
        <end position="161"/>
    </location>
</feature>
<proteinExistence type="predicted"/>
<accession>A0ABU4AEN0</accession>
<dbReference type="EMBL" id="JAWLIP010000001">
    <property type="protein sequence ID" value="MDV6224707.1"/>
    <property type="molecule type" value="Genomic_DNA"/>
</dbReference>
<comment type="caution">
    <text evidence="2">The sequence shown here is derived from an EMBL/GenBank/DDBJ whole genome shotgun (WGS) entry which is preliminary data.</text>
</comment>
<dbReference type="PANTHER" id="PTHR12302">
    <property type="entry name" value="EBNA2 BINDING PROTEIN P100"/>
    <property type="match status" value="1"/>
</dbReference>
<dbReference type="Pfam" id="PF00565">
    <property type="entry name" value="SNase"/>
    <property type="match status" value="1"/>
</dbReference>
<dbReference type="Proteomes" id="UP001185659">
    <property type="component" value="Unassembled WGS sequence"/>
</dbReference>
<dbReference type="InterPro" id="IPR016071">
    <property type="entry name" value="Staphylococal_nuclease_OB-fold"/>
</dbReference>
<evidence type="ECO:0000313" key="3">
    <source>
        <dbReference type="Proteomes" id="UP001185659"/>
    </source>
</evidence>